<comment type="caution">
    <text evidence="5">The sequence shown here is derived from an EMBL/GenBank/DDBJ whole genome shotgun (WGS) entry which is preliminary data.</text>
</comment>
<evidence type="ECO:0000256" key="2">
    <source>
        <dbReference type="ARBA" id="ARBA00022801"/>
    </source>
</evidence>
<dbReference type="InterPro" id="IPR023485">
    <property type="entry name" value="Ptyr_pPase"/>
</dbReference>
<evidence type="ECO:0000256" key="3">
    <source>
        <dbReference type="ARBA" id="ARBA00022912"/>
    </source>
</evidence>
<dbReference type="InterPro" id="IPR036196">
    <property type="entry name" value="Ptyr_pPase_sf"/>
</dbReference>
<sequence>MAAPLKVLVVCLGNICRSPMGEAVLKDVAAKRGLDIEVDSAGTAAYHAGEDPDERTVATCKKHKVPISHSARKVTQADFTHFTHILAADESNLRGLQSVKPKNATAEIRLWGSYLDNKPVPDPYYGGIRGFEDVYDQCIALSNAFLDDVVGTSTTA</sequence>
<dbReference type="InterPro" id="IPR050438">
    <property type="entry name" value="LMW_PTPase"/>
</dbReference>
<accession>A0ABR3J6Y9</accession>
<keyword evidence="3" id="KW-0904">Protein phosphatase</keyword>
<evidence type="ECO:0000256" key="1">
    <source>
        <dbReference type="ARBA" id="ARBA00011063"/>
    </source>
</evidence>
<dbReference type="SUPFAM" id="SSF52788">
    <property type="entry name" value="Phosphotyrosine protein phosphatases I"/>
    <property type="match status" value="1"/>
</dbReference>
<dbReference type="EMBL" id="JASNQZ010000011">
    <property type="protein sequence ID" value="KAL0951399.1"/>
    <property type="molecule type" value="Genomic_DNA"/>
</dbReference>
<dbReference type="PANTHER" id="PTHR11717:SF7">
    <property type="entry name" value="LOW MOLECULAR WEIGHT PHOSPHOTYROSINE PROTEIN PHOSPHATASE"/>
    <property type="match status" value="1"/>
</dbReference>
<dbReference type="InterPro" id="IPR017867">
    <property type="entry name" value="Tyr_phospatase_low_mol_wt"/>
</dbReference>
<proteinExistence type="inferred from homology"/>
<dbReference type="Gene3D" id="3.40.50.2300">
    <property type="match status" value="1"/>
</dbReference>
<name>A0ABR3J6Y9_9AGAR</name>
<gene>
    <name evidence="5" type="ORF">HGRIS_008095</name>
</gene>
<dbReference type="PRINTS" id="PR00719">
    <property type="entry name" value="LMWPTPASE"/>
</dbReference>
<reference evidence="6" key="1">
    <citation type="submission" date="2024-06" db="EMBL/GenBank/DDBJ databases">
        <title>Multi-omics analyses provide insights into the biosynthesis of the anticancer antibiotic pleurotin in Hohenbuehelia grisea.</title>
        <authorList>
            <person name="Weaver J.A."/>
            <person name="Alberti F."/>
        </authorList>
    </citation>
    <scope>NUCLEOTIDE SEQUENCE [LARGE SCALE GENOMIC DNA]</scope>
    <source>
        <strain evidence="6">T-177</strain>
    </source>
</reference>
<evidence type="ECO:0000259" key="4">
    <source>
        <dbReference type="SMART" id="SM00226"/>
    </source>
</evidence>
<dbReference type="CDD" id="cd16343">
    <property type="entry name" value="LMWPTP"/>
    <property type="match status" value="1"/>
</dbReference>
<keyword evidence="2" id="KW-0378">Hydrolase</keyword>
<organism evidence="5 6">
    <name type="scientific">Hohenbuehelia grisea</name>
    <dbReference type="NCBI Taxonomy" id="104357"/>
    <lineage>
        <taxon>Eukaryota</taxon>
        <taxon>Fungi</taxon>
        <taxon>Dikarya</taxon>
        <taxon>Basidiomycota</taxon>
        <taxon>Agaricomycotina</taxon>
        <taxon>Agaricomycetes</taxon>
        <taxon>Agaricomycetidae</taxon>
        <taxon>Agaricales</taxon>
        <taxon>Pleurotineae</taxon>
        <taxon>Pleurotaceae</taxon>
        <taxon>Hohenbuehelia</taxon>
    </lineage>
</organism>
<keyword evidence="6" id="KW-1185">Reference proteome</keyword>
<comment type="similarity">
    <text evidence="1">Belongs to the low molecular weight phosphotyrosine protein phosphatase family.</text>
</comment>
<feature type="domain" description="Phosphotyrosine protein phosphatase I" evidence="4">
    <location>
        <begin position="5"/>
        <end position="148"/>
    </location>
</feature>
<protein>
    <recommendedName>
        <fullName evidence="4">Phosphotyrosine protein phosphatase I domain-containing protein</fullName>
    </recommendedName>
</protein>
<dbReference type="PANTHER" id="PTHR11717">
    <property type="entry name" value="LOW MOLECULAR WEIGHT PROTEIN TYROSINE PHOSPHATASE"/>
    <property type="match status" value="1"/>
</dbReference>
<evidence type="ECO:0000313" key="6">
    <source>
        <dbReference type="Proteomes" id="UP001556367"/>
    </source>
</evidence>
<dbReference type="Proteomes" id="UP001556367">
    <property type="component" value="Unassembled WGS sequence"/>
</dbReference>
<dbReference type="SMART" id="SM00226">
    <property type="entry name" value="LMWPc"/>
    <property type="match status" value="1"/>
</dbReference>
<evidence type="ECO:0000313" key="5">
    <source>
        <dbReference type="EMBL" id="KAL0951399.1"/>
    </source>
</evidence>
<dbReference type="Pfam" id="PF01451">
    <property type="entry name" value="LMWPc"/>
    <property type="match status" value="1"/>
</dbReference>